<dbReference type="EMBL" id="GBHO01039947">
    <property type="protein sequence ID" value="JAG03657.1"/>
    <property type="molecule type" value="Transcribed_RNA"/>
</dbReference>
<reference evidence="1" key="1">
    <citation type="journal article" date="2014" name="PLoS ONE">
        <title>Transcriptome-Based Identification of ABC Transporters in the Western Tarnished Plant Bug Lygus hesperus.</title>
        <authorList>
            <person name="Hull J.J."/>
            <person name="Chaney K."/>
            <person name="Geib S.M."/>
            <person name="Fabrick J.A."/>
            <person name="Brent C.S."/>
            <person name="Walsh D."/>
            <person name="Lavine L.C."/>
        </authorList>
    </citation>
    <scope>NUCLEOTIDE SEQUENCE</scope>
</reference>
<keyword evidence="1" id="KW-0418">Kinase</keyword>
<dbReference type="GO" id="GO:0016301">
    <property type="term" value="F:kinase activity"/>
    <property type="evidence" value="ECO:0007669"/>
    <property type="project" value="UniProtKB-KW"/>
</dbReference>
<dbReference type="AlphaFoldDB" id="A0A0A9W5E9"/>
<proteinExistence type="predicted"/>
<accession>A0A0A9W5E9</accession>
<protein>
    <submittedName>
        <fullName evidence="1">Protein kinase rad3</fullName>
    </submittedName>
</protein>
<organism evidence="1">
    <name type="scientific">Lygus hesperus</name>
    <name type="common">Western plant bug</name>
    <dbReference type="NCBI Taxonomy" id="30085"/>
    <lineage>
        <taxon>Eukaryota</taxon>
        <taxon>Metazoa</taxon>
        <taxon>Ecdysozoa</taxon>
        <taxon>Arthropoda</taxon>
        <taxon>Hexapoda</taxon>
        <taxon>Insecta</taxon>
        <taxon>Pterygota</taxon>
        <taxon>Neoptera</taxon>
        <taxon>Paraneoptera</taxon>
        <taxon>Hemiptera</taxon>
        <taxon>Heteroptera</taxon>
        <taxon>Panheteroptera</taxon>
        <taxon>Cimicomorpha</taxon>
        <taxon>Miridae</taxon>
        <taxon>Mirini</taxon>
        <taxon>Lygus</taxon>
    </lineage>
</organism>
<keyword evidence="1" id="KW-0808">Transferase</keyword>
<feature type="non-terminal residue" evidence="1">
    <location>
        <position position="1"/>
    </location>
</feature>
<sequence length="104" mass="12122">STLSDETKRLKMAELPVKQPFKILKIKFLKHETYGTSILATCLEPSRNEQFCVFLPKRYSSELSENDFKDFDEKLTPLYFVIKKRTSNTSYLKFGPSELCLLDC</sequence>
<reference evidence="1" key="2">
    <citation type="submission" date="2014-07" db="EMBL/GenBank/DDBJ databases">
        <authorList>
            <person name="Hull J."/>
        </authorList>
    </citation>
    <scope>NUCLEOTIDE SEQUENCE</scope>
</reference>
<gene>
    <name evidence="1" type="primary">rad3_0</name>
    <name evidence="1" type="ORF">CM83_102427</name>
</gene>
<name>A0A0A9W5E9_LYGHE</name>
<evidence type="ECO:0000313" key="1">
    <source>
        <dbReference type="EMBL" id="JAG03657.1"/>
    </source>
</evidence>